<dbReference type="PANTHER" id="PTHR36504:SF1">
    <property type="entry name" value="LIPOPOLYSACCHARIDE EXPORT SYSTEM PROTEIN LPTA"/>
    <property type="match status" value="1"/>
</dbReference>
<comment type="caution">
    <text evidence="7">The sequence shown here is derived from an EMBL/GenBank/DDBJ whole genome shotgun (WGS) entry which is preliminary data.</text>
</comment>
<evidence type="ECO:0000259" key="6">
    <source>
        <dbReference type="Pfam" id="PF03968"/>
    </source>
</evidence>
<dbReference type="GO" id="GO:0001530">
    <property type="term" value="F:lipopolysaccharide binding"/>
    <property type="evidence" value="ECO:0007669"/>
    <property type="project" value="InterPro"/>
</dbReference>
<sequence length="181" mass="19896" precursor="true">MSKLSFYLAASTLLATLLVSPVHAQGKQDFTKPIHVSANQEELDIKSNTLVLTDNVVVTQGSLLIKADKLEASGSDDAEHADTFIARGTPALYEQTLEDNSRIRAQAETIIYYQSKQLVIMEGDAVVEQGSSILRGERITHDLAAQKVLVEKGDSQQERVTTIFTPKKPSSEHNDDKQSEQ</sequence>
<dbReference type="InterPro" id="IPR014340">
    <property type="entry name" value="LptA"/>
</dbReference>
<keyword evidence="1 4" id="KW-0813">Transport</keyword>
<proteinExistence type="inferred from homology"/>
<keyword evidence="3 4" id="KW-0574">Periplasm</keyword>
<evidence type="ECO:0000256" key="4">
    <source>
        <dbReference type="HAMAP-Rule" id="MF_01914"/>
    </source>
</evidence>
<evidence type="ECO:0000256" key="5">
    <source>
        <dbReference type="SAM" id="MobiDB-lite"/>
    </source>
</evidence>
<dbReference type="Proteomes" id="UP000287996">
    <property type="component" value="Unassembled WGS sequence"/>
</dbReference>
<evidence type="ECO:0000256" key="1">
    <source>
        <dbReference type="ARBA" id="ARBA00022448"/>
    </source>
</evidence>
<name>A0A432ZQL0_9GAMM</name>
<evidence type="ECO:0000313" key="8">
    <source>
        <dbReference type="Proteomes" id="UP000287996"/>
    </source>
</evidence>
<reference evidence="7 8" key="1">
    <citation type="journal article" date="2011" name="Front. Microbiol.">
        <title>Genomic signatures of strain selection and enhancement in Bacillus atrophaeus var. globigii, a historical biowarfare simulant.</title>
        <authorList>
            <person name="Gibbons H.S."/>
            <person name="Broomall S.M."/>
            <person name="McNew L.A."/>
            <person name="Daligault H."/>
            <person name="Chapman C."/>
            <person name="Bruce D."/>
            <person name="Karavis M."/>
            <person name="Krepps M."/>
            <person name="McGregor P.A."/>
            <person name="Hong C."/>
            <person name="Park K.H."/>
            <person name="Akmal A."/>
            <person name="Feldman A."/>
            <person name="Lin J.S."/>
            <person name="Chang W.E."/>
            <person name="Higgs B.W."/>
            <person name="Demirev P."/>
            <person name="Lindquist J."/>
            <person name="Liem A."/>
            <person name="Fochler E."/>
            <person name="Read T.D."/>
            <person name="Tapia R."/>
            <person name="Johnson S."/>
            <person name="Bishop-Lilly K.A."/>
            <person name="Detter C."/>
            <person name="Han C."/>
            <person name="Sozhamannan S."/>
            <person name="Rosenzweig C.N."/>
            <person name="Skowronski E.W."/>
        </authorList>
    </citation>
    <scope>NUCLEOTIDE SEQUENCE [LARGE SCALE GENOMIC DNA]</scope>
    <source>
        <strain evidence="7 8">CC-PW-9</strain>
    </source>
</reference>
<comment type="subcellular location">
    <subcellularLocation>
        <location evidence="4">Periplasm</location>
    </subcellularLocation>
</comment>
<dbReference type="AlphaFoldDB" id="A0A432ZQL0"/>
<dbReference type="Gene3D" id="2.60.450.10">
    <property type="entry name" value="Lipopolysaccharide (LPS) transport protein A like domain"/>
    <property type="match status" value="1"/>
</dbReference>
<feature type="region of interest" description="Disordered" evidence="5">
    <location>
        <begin position="153"/>
        <end position="181"/>
    </location>
</feature>
<dbReference type="GO" id="GO:0009279">
    <property type="term" value="C:cell outer membrane"/>
    <property type="evidence" value="ECO:0007669"/>
    <property type="project" value="TreeGrafter"/>
</dbReference>
<dbReference type="RefSeq" id="WP_126841954.1">
    <property type="nucleotide sequence ID" value="NZ_PIQH01000006.1"/>
</dbReference>
<dbReference type="HAMAP" id="MF_01914">
    <property type="entry name" value="LPS_assembly_LptA"/>
    <property type="match status" value="1"/>
</dbReference>
<dbReference type="NCBIfam" id="TIGR03002">
    <property type="entry name" value="outer_YhbN_LptA"/>
    <property type="match status" value="1"/>
</dbReference>
<feature type="signal peptide" evidence="4">
    <location>
        <begin position="1"/>
        <end position="24"/>
    </location>
</feature>
<comment type="subunit">
    <text evidence="4">Component of the lipopolysaccharide transport and assembly complex.</text>
</comment>
<dbReference type="GO" id="GO:0015920">
    <property type="term" value="P:lipopolysaccharide transport"/>
    <property type="evidence" value="ECO:0007669"/>
    <property type="project" value="UniProtKB-UniRule"/>
</dbReference>
<comment type="function">
    <text evidence="4">Involved in the assembly of lipopolysaccharide (LPS). Required for the translocation of LPS from the inner membrane to the outer membrane. May form a bridge between the inner membrane and the outer membrane, via interactions with LptC and LptD, thereby facilitating LPS transfer across the periplasm.</text>
</comment>
<dbReference type="GO" id="GO:0030288">
    <property type="term" value="C:outer membrane-bounded periplasmic space"/>
    <property type="evidence" value="ECO:0007669"/>
    <property type="project" value="TreeGrafter"/>
</dbReference>
<gene>
    <name evidence="4 7" type="primary">lptA</name>
    <name evidence="7" type="ORF">CWI84_07395</name>
</gene>
<evidence type="ECO:0000313" key="7">
    <source>
        <dbReference type="EMBL" id="RUO80116.1"/>
    </source>
</evidence>
<feature type="domain" description="Organic solvent tolerance-like N-terminal" evidence="6">
    <location>
        <begin position="35"/>
        <end position="146"/>
    </location>
</feature>
<dbReference type="GO" id="GO:0043165">
    <property type="term" value="P:Gram-negative-bacterium-type cell outer membrane assembly"/>
    <property type="evidence" value="ECO:0007669"/>
    <property type="project" value="UniProtKB-UniRule"/>
</dbReference>
<comment type="similarity">
    <text evidence="4">Belongs to the LptA family.</text>
</comment>
<evidence type="ECO:0000256" key="2">
    <source>
        <dbReference type="ARBA" id="ARBA00022729"/>
    </source>
</evidence>
<evidence type="ECO:0000256" key="3">
    <source>
        <dbReference type="ARBA" id="ARBA00022764"/>
    </source>
</evidence>
<keyword evidence="2 4" id="KW-0732">Signal</keyword>
<dbReference type="OrthoDB" id="5599500at2"/>
<dbReference type="PANTHER" id="PTHR36504">
    <property type="entry name" value="LIPOPOLYSACCHARIDE EXPORT SYSTEM PROTEIN LPTA"/>
    <property type="match status" value="1"/>
</dbReference>
<dbReference type="GO" id="GO:0017089">
    <property type="term" value="F:glycolipid transfer activity"/>
    <property type="evidence" value="ECO:0007669"/>
    <property type="project" value="TreeGrafter"/>
</dbReference>
<dbReference type="InterPro" id="IPR005653">
    <property type="entry name" value="OstA-like_N"/>
</dbReference>
<dbReference type="Pfam" id="PF03968">
    <property type="entry name" value="LptD_N"/>
    <property type="match status" value="1"/>
</dbReference>
<accession>A0A432ZQL0</accession>
<feature type="compositionally biased region" description="Basic and acidic residues" evidence="5">
    <location>
        <begin position="169"/>
        <end position="181"/>
    </location>
</feature>
<protein>
    <recommendedName>
        <fullName evidence="4">Lipopolysaccharide export system protein LptA</fullName>
    </recommendedName>
</protein>
<organism evidence="7 8">
    <name type="scientific">Idiomarina tyrosinivorans</name>
    <dbReference type="NCBI Taxonomy" id="1445662"/>
    <lineage>
        <taxon>Bacteria</taxon>
        <taxon>Pseudomonadati</taxon>
        <taxon>Pseudomonadota</taxon>
        <taxon>Gammaproteobacteria</taxon>
        <taxon>Alteromonadales</taxon>
        <taxon>Idiomarinaceae</taxon>
        <taxon>Idiomarina</taxon>
    </lineage>
</organism>
<keyword evidence="8" id="KW-1185">Reference proteome</keyword>
<dbReference type="InterPro" id="IPR052037">
    <property type="entry name" value="LPS_export_LptA"/>
</dbReference>
<feature type="chain" id="PRO_5019599187" description="Lipopolysaccharide export system protein LptA" evidence="4">
    <location>
        <begin position="25"/>
        <end position="181"/>
    </location>
</feature>
<dbReference type="EMBL" id="PIQH01000006">
    <property type="protein sequence ID" value="RUO80116.1"/>
    <property type="molecule type" value="Genomic_DNA"/>
</dbReference>